<evidence type="ECO:0000313" key="18">
    <source>
        <dbReference type="EMBL" id="VYT77297.1"/>
    </source>
</evidence>
<dbReference type="PANTHER" id="PTHR10285">
    <property type="entry name" value="URIDINE KINASE"/>
    <property type="match status" value="1"/>
</dbReference>
<proteinExistence type="inferred from homology"/>
<evidence type="ECO:0000256" key="12">
    <source>
        <dbReference type="ARBA" id="ARBA00030641"/>
    </source>
</evidence>
<dbReference type="GO" id="GO:0044211">
    <property type="term" value="P:CTP salvage"/>
    <property type="evidence" value="ECO:0007669"/>
    <property type="project" value="UniProtKB-UniRule"/>
</dbReference>
<dbReference type="InterPro" id="IPR006083">
    <property type="entry name" value="PRK/URK"/>
</dbReference>
<evidence type="ECO:0000256" key="16">
    <source>
        <dbReference type="HAMAP-Rule" id="MF_00551"/>
    </source>
</evidence>
<name>A0A6N2ZGT3_9BACT</name>
<keyword evidence="11 16" id="KW-0067">ATP-binding</keyword>
<comment type="catalytic activity">
    <reaction evidence="15 16 17">
        <text>uridine + ATP = UMP + ADP + H(+)</text>
        <dbReference type="Rhea" id="RHEA:16825"/>
        <dbReference type="ChEBI" id="CHEBI:15378"/>
        <dbReference type="ChEBI" id="CHEBI:16704"/>
        <dbReference type="ChEBI" id="CHEBI:30616"/>
        <dbReference type="ChEBI" id="CHEBI:57865"/>
        <dbReference type="ChEBI" id="CHEBI:456216"/>
        <dbReference type="EC" id="2.7.1.48"/>
    </reaction>
</comment>
<dbReference type="InterPro" id="IPR000764">
    <property type="entry name" value="Uridine_kinase-like"/>
</dbReference>
<evidence type="ECO:0000256" key="13">
    <source>
        <dbReference type="ARBA" id="ARBA00031452"/>
    </source>
</evidence>
<keyword evidence="7 16" id="KW-0963">Cytoplasm</keyword>
<accession>A0A6N2ZGT3</accession>
<evidence type="ECO:0000256" key="15">
    <source>
        <dbReference type="ARBA" id="ARBA00048909"/>
    </source>
</evidence>
<evidence type="ECO:0000256" key="7">
    <source>
        <dbReference type="ARBA" id="ARBA00022490"/>
    </source>
</evidence>
<dbReference type="AlphaFoldDB" id="A0A6N2ZGT3"/>
<dbReference type="EC" id="2.7.1.48" evidence="5 16"/>
<dbReference type="InterPro" id="IPR027417">
    <property type="entry name" value="P-loop_NTPase"/>
</dbReference>
<evidence type="ECO:0000256" key="11">
    <source>
        <dbReference type="ARBA" id="ARBA00022840"/>
    </source>
</evidence>
<dbReference type="EMBL" id="CACRUT010000006">
    <property type="protein sequence ID" value="VYT77297.1"/>
    <property type="molecule type" value="Genomic_DNA"/>
</dbReference>
<evidence type="ECO:0000256" key="1">
    <source>
        <dbReference type="ARBA" id="ARBA00004496"/>
    </source>
</evidence>
<dbReference type="CDD" id="cd02023">
    <property type="entry name" value="UMPK"/>
    <property type="match status" value="1"/>
</dbReference>
<evidence type="ECO:0000256" key="10">
    <source>
        <dbReference type="ARBA" id="ARBA00022777"/>
    </source>
</evidence>
<dbReference type="SMART" id="SM00382">
    <property type="entry name" value="AAA"/>
    <property type="match status" value="1"/>
</dbReference>
<evidence type="ECO:0000256" key="8">
    <source>
        <dbReference type="ARBA" id="ARBA00022679"/>
    </source>
</evidence>
<dbReference type="Pfam" id="PF00485">
    <property type="entry name" value="PRK"/>
    <property type="match status" value="1"/>
</dbReference>
<protein>
    <recommendedName>
        <fullName evidence="6 16">Uridine kinase</fullName>
        <ecNumber evidence="5 16">2.7.1.48</ecNumber>
    </recommendedName>
    <alternativeName>
        <fullName evidence="12 16">Cytidine monophosphokinase</fullName>
    </alternativeName>
    <alternativeName>
        <fullName evidence="13 16">Uridine monophosphokinase</fullName>
    </alternativeName>
</protein>
<keyword evidence="10 16" id="KW-0418">Kinase</keyword>
<comment type="pathway">
    <text evidence="3 16 17">Pyrimidine metabolism; CTP biosynthesis via salvage pathway; CTP from cytidine: step 1/3.</text>
</comment>
<feature type="binding site" evidence="16">
    <location>
        <begin position="10"/>
        <end position="17"/>
    </location>
    <ligand>
        <name>ATP</name>
        <dbReference type="ChEBI" id="CHEBI:30616"/>
    </ligand>
</feature>
<evidence type="ECO:0000256" key="2">
    <source>
        <dbReference type="ARBA" id="ARBA00004690"/>
    </source>
</evidence>
<comment type="pathway">
    <text evidence="2 16 17">Pyrimidine metabolism; UMP biosynthesis via salvage pathway; UMP from uridine: step 1/1.</text>
</comment>
<dbReference type="NCBIfam" id="TIGR00235">
    <property type="entry name" value="udk"/>
    <property type="match status" value="1"/>
</dbReference>
<dbReference type="UniPathway" id="UPA00579">
    <property type="reaction ID" value="UER00640"/>
</dbReference>
<keyword evidence="9 16" id="KW-0547">Nucleotide-binding</keyword>
<dbReference type="PRINTS" id="PR00988">
    <property type="entry name" value="URIDINKINASE"/>
</dbReference>
<dbReference type="InterPro" id="IPR003593">
    <property type="entry name" value="AAA+_ATPase"/>
</dbReference>
<evidence type="ECO:0000256" key="5">
    <source>
        <dbReference type="ARBA" id="ARBA00012137"/>
    </source>
</evidence>
<evidence type="ECO:0000256" key="4">
    <source>
        <dbReference type="ARBA" id="ARBA00005408"/>
    </source>
</evidence>
<dbReference type="UniPathway" id="UPA00574">
    <property type="reaction ID" value="UER00637"/>
</dbReference>
<dbReference type="NCBIfam" id="NF004018">
    <property type="entry name" value="PRK05480.1"/>
    <property type="match status" value="1"/>
</dbReference>
<comment type="similarity">
    <text evidence="4 16 17">Belongs to the uridine kinase family.</text>
</comment>
<dbReference type="GO" id="GO:0005524">
    <property type="term" value="F:ATP binding"/>
    <property type="evidence" value="ECO:0007669"/>
    <property type="project" value="UniProtKB-UniRule"/>
</dbReference>
<dbReference type="GO" id="GO:0004849">
    <property type="term" value="F:uridine kinase activity"/>
    <property type="evidence" value="ECO:0007669"/>
    <property type="project" value="UniProtKB-UniRule"/>
</dbReference>
<dbReference type="SUPFAM" id="SSF52540">
    <property type="entry name" value="P-loop containing nucleoside triphosphate hydrolases"/>
    <property type="match status" value="1"/>
</dbReference>
<dbReference type="GO" id="GO:0044206">
    <property type="term" value="P:UMP salvage"/>
    <property type="evidence" value="ECO:0007669"/>
    <property type="project" value="UniProtKB-UniRule"/>
</dbReference>
<evidence type="ECO:0000256" key="14">
    <source>
        <dbReference type="ARBA" id="ARBA00047436"/>
    </source>
</evidence>
<dbReference type="RefSeq" id="WP_008619372.1">
    <property type="nucleotide sequence ID" value="NZ_AP025941.1"/>
</dbReference>
<comment type="subcellular location">
    <subcellularLocation>
        <location evidence="1 16 17">Cytoplasm</location>
    </subcellularLocation>
</comment>
<organism evidence="18">
    <name type="scientific">Paraprevotella clara</name>
    <dbReference type="NCBI Taxonomy" id="454154"/>
    <lineage>
        <taxon>Bacteria</taxon>
        <taxon>Pseudomonadati</taxon>
        <taxon>Bacteroidota</taxon>
        <taxon>Bacteroidia</taxon>
        <taxon>Bacteroidales</taxon>
        <taxon>Prevotellaceae</taxon>
        <taxon>Paraprevotella</taxon>
    </lineage>
</organism>
<keyword evidence="8 16" id="KW-0808">Transferase</keyword>
<evidence type="ECO:0000256" key="17">
    <source>
        <dbReference type="RuleBase" id="RU003825"/>
    </source>
</evidence>
<evidence type="ECO:0000256" key="3">
    <source>
        <dbReference type="ARBA" id="ARBA00004784"/>
    </source>
</evidence>
<evidence type="ECO:0000256" key="6">
    <source>
        <dbReference type="ARBA" id="ARBA00021478"/>
    </source>
</evidence>
<dbReference type="GeneID" id="93557059"/>
<sequence>MPMYIIGIAGGTGSGKTTVARKIIESLPKGEVALIPQDSYYIDATDMTMEERRKINYDHPCAFDWKLLIRQVKELKAGRAIEQPTYSYLECNRLKETIHVEPRKVILIEGILALSNKELRDLMDIKIFVDADSDERLIRVIERDIIERGRTVQMVVDRYRAVLKPMHLEFIEPTKRYADLIIPQGGENEKAIEIMRTYILHHLNLHLEQTGQAL</sequence>
<gene>
    <name evidence="16 18" type="primary">udk</name>
    <name evidence="18" type="ORF">PCLFYP37_01080</name>
</gene>
<dbReference type="InterPro" id="IPR026008">
    <property type="entry name" value="Uridine_kinase"/>
</dbReference>
<dbReference type="HAMAP" id="MF_00551">
    <property type="entry name" value="Uridine_kinase"/>
    <property type="match status" value="1"/>
</dbReference>
<reference evidence="18" key="1">
    <citation type="submission" date="2019-11" db="EMBL/GenBank/DDBJ databases">
        <authorList>
            <person name="Feng L."/>
        </authorList>
    </citation>
    <scope>NUCLEOTIDE SEQUENCE</scope>
    <source>
        <strain evidence="18">PclaraLFYP37</strain>
    </source>
</reference>
<evidence type="ECO:0000256" key="9">
    <source>
        <dbReference type="ARBA" id="ARBA00022741"/>
    </source>
</evidence>
<comment type="catalytic activity">
    <reaction evidence="14 17">
        <text>cytidine + ATP = CMP + ADP + H(+)</text>
        <dbReference type="Rhea" id="RHEA:24674"/>
        <dbReference type="ChEBI" id="CHEBI:15378"/>
        <dbReference type="ChEBI" id="CHEBI:17562"/>
        <dbReference type="ChEBI" id="CHEBI:30616"/>
        <dbReference type="ChEBI" id="CHEBI:60377"/>
        <dbReference type="ChEBI" id="CHEBI:456216"/>
        <dbReference type="EC" id="2.7.1.48"/>
    </reaction>
</comment>
<dbReference type="Gene3D" id="3.40.50.300">
    <property type="entry name" value="P-loop containing nucleotide triphosphate hydrolases"/>
    <property type="match status" value="1"/>
</dbReference>
<dbReference type="GO" id="GO:0005737">
    <property type="term" value="C:cytoplasm"/>
    <property type="evidence" value="ECO:0007669"/>
    <property type="project" value="UniProtKB-SubCell"/>
</dbReference>